<feature type="disulfide bond" evidence="20">
    <location>
        <begin position="199"/>
        <end position="212"/>
    </location>
</feature>
<dbReference type="Pfam" id="PF08016">
    <property type="entry name" value="PKD_channel"/>
    <property type="match status" value="1"/>
</dbReference>
<evidence type="ECO:0000256" key="5">
    <source>
        <dbReference type="ARBA" id="ARBA00022448"/>
    </source>
</evidence>
<dbReference type="InterPro" id="IPR003915">
    <property type="entry name" value="PKD_2"/>
</dbReference>
<dbReference type="GO" id="GO:0005929">
    <property type="term" value="C:cilium"/>
    <property type="evidence" value="ECO:0007669"/>
    <property type="project" value="UniProtKB-SubCell"/>
</dbReference>
<proteinExistence type="inferred from homology"/>
<evidence type="ECO:0000259" key="22">
    <source>
        <dbReference type="PROSITE" id="PS50222"/>
    </source>
</evidence>
<dbReference type="InterPro" id="IPR046791">
    <property type="entry name" value="Polycystin_dom"/>
</dbReference>
<feature type="domain" description="EF-hand" evidence="22">
    <location>
        <begin position="622"/>
        <end position="657"/>
    </location>
</feature>
<keyword evidence="5" id="KW-0813">Transport</keyword>
<keyword evidence="12 19" id="KW-0406">Ion transport</keyword>
<evidence type="ECO:0000256" key="3">
    <source>
        <dbReference type="ARBA" id="ARBA00004651"/>
    </source>
</evidence>
<dbReference type="GO" id="GO:0050982">
    <property type="term" value="P:detection of mechanical stimulus"/>
    <property type="evidence" value="ECO:0007669"/>
    <property type="project" value="TreeGrafter"/>
</dbReference>
<dbReference type="FunFam" id="1.20.5.340:FF:000020">
    <property type="entry name" value="polycystin-2 isoform X1"/>
    <property type="match status" value="1"/>
</dbReference>
<dbReference type="SUPFAM" id="SSF47473">
    <property type="entry name" value="EF-hand"/>
    <property type="match status" value="1"/>
</dbReference>
<evidence type="ECO:0000256" key="21">
    <source>
        <dbReference type="SAM" id="Phobius"/>
    </source>
</evidence>
<dbReference type="PROSITE" id="PS50222">
    <property type="entry name" value="EF_HAND_2"/>
    <property type="match status" value="1"/>
</dbReference>
<feature type="binding site" evidence="19">
    <location>
        <position position="637"/>
    </location>
    <ligand>
        <name>Ca(2+)</name>
        <dbReference type="ChEBI" id="CHEBI:29108"/>
        <label>2</label>
    </ligand>
</feature>
<dbReference type="EMBL" id="JAFNEN010000015">
    <property type="protein sequence ID" value="KAG8200586.1"/>
    <property type="molecule type" value="Genomic_DNA"/>
</dbReference>
<feature type="transmembrane region" description="Helical" evidence="21">
    <location>
        <begin position="427"/>
        <end position="446"/>
    </location>
</feature>
<keyword evidence="10 21" id="KW-1133">Transmembrane helix</keyword>
<dbReference type="PANTHER" id="PTHR10877">
    <property type="entry name" value="POLYCYSTIN FAMILY MEMBER"/>
    <property type="match status" value="1"/>
</dbReference>
<dbReference type="Proteomes" id="UP000827092">
    <property type="component" value="Unassembled WGS sequence"/>
</dbReference>
<keyword evidence="9 19" id="KW-0106">Calcium</keyword>
<keyword evidence="14" id="KW-1015">Disulfide bond</keyword>
<evidence type="ECO:0000256" key="13">
    <source>
        <dbReference type="ARBA" id="ARBA00023136"/>
    </source>
</evidence>
<name>A0AAV6VWZ7_9ARAC</name>
<dbReference type="AlphaFoldDB" id="A0AAV6VWZ7"/>
<gene>
    <name evidence="23" type="ORF">JTE90_000656</name>
</gene>
<feature type="binding site" evidence="19">
    <location>
        <position position="641"/>
    </location>
    <ligand>
        <name>Ca(2+)</name>
        <dbReference type="ChEBI" id="CHEBI:29108"/>
        <label>2</label>
    </ligand>
</feature>
<keyword evidence="15" id="KW-0325">Glycoprotein</keyword>
<feature type="transmembrane region" description="Helical" evidence="21">
    <location>
        <begin position="530"/>
        <end position="549"/>
    </location>
</feature>
<sequence>MNPSSNLSSDYRPYSGGRPAWAVAADGASDSGRDLEDQYESDLVDHRADVIPEQERTGCWYSFTRVIRGLWATRQMGKNDDKEWYVKVTLRELFTYIIFLVLLSVMTFGMMSPAMYFQTKVMSELFLDSSFADNSGSMREATQMTDFWKFAKDVLVENLYWENWYNDQEMGSDDRNILYENRLLGSPRIRQIRVRNDSCKVHSDFKKAITQCYDVYNPHIEDTEPFGPTNGSAWVYHTEKEMNGSNHWALLASYSGAGSFRDLGVTKKQALARLDILKQNLWISRATRAVFIDFTVYNANLNLFCVVKLAFEFPATGGMIPSWSFRTVKLLRYVNPYDYFIMACEVLIIFFILYYIVEESLEIKKNGCVYFYDVWNILDLVVIGVSLICIAFSAFRTIVVDNMLEELLSKPDIFPDFEFLGFWQMQYNNAVAVDIFIAWIKVFKYISFNKTMTQLSSTLSRCSKDVGGFAVMFFIVFFAFAQLGYLLFGSIVKEFSTFGTAVFALLRLILGDFDFEALENANRVLGPIYFLTYIFFVFFVLMNMFLAIINDTYAEVKAEIAESNSEFEIADFFKKGYNNILGKLGKRDKIQDIQNALRVADFDGDKKLTYQEVRQQLKARNLSEMEIEMLFAKYDVDGNRELDEKEMNQMFADLEGQRLALDDEINNQQSMDVSRPATAAIRGAGNGSGVPADEFNVLTRRVDRMEHSIGSIVSKIDAVLVKMEGMEKAKVKRRENMNKILNSISESENLDEKAKRQQMEQLVREELQHLNILSKESYDILIFLKLFVEGNFFFWHLQVHSPRVYI</sequence>
<reference evidence="23 24" key="1">
    <citation type="journal article" date="2022" name="Nat. Ecol. Evol.">
        <title>A masculinizing supergene underlies an exaggerated male reproductive morph in a spider.</title>
        <authorList>
            <person name="Hendrickx F."/>
            <person name="De Corte Z."/>
            <person name="Sonet G."/>
            <person name="Van Belleghem S.M."/>
            <person name="Kostlbacher S."/>
            <person name="Vangestel C."/>
        </authorList>
    </citation>
    <scope>NUCLEOTIDE SEQUENCE [LARGE SCALE GENOMIC DNA]</scope>
    <source>
        <strain evidence="23">W744_W776</strain>
    </source>
</reference>
<keyword evidence="18" id="KW-0968">Cytoplasmic vesicle</keyword>
<evidence type="ECO:0000256" key="14">
    <source>
        <dbReference type="ARBA" id="ARBA00023157"/>
    </source>
</evidence>
<dbReference type="PANTHER" id="PTHR10877:SF183">
    <property type="entry name" value="AT14535P-RELATED"/>
    <property type="match status" value="1"/>
</dbReference>
<feature type="binding site" evidence="19">
    <location>
        <position position="635"/>
    </location>
    <ligand>
        <name>Ca(2+)</name>
        <dbReference type="ChEBI" id="CHEBI:29108"/>
        <label>2</label>
    </ligand>
</feature>
<feature type="transmembrane region" description="Helical" evidence="21">
    <location>
        <begin position="466"/>
        <end position="488"/>
    </location>
</feature>
<dbReference type="GO" id="GO:0031410">
    <property type="term" value="C:cytoplasmic vesicle"/>
    <property type="evidence" value="ECO:0007669"/>
    <property type="project" value="UniProtKB-SubCell"/>
</dbReference>
<dbReference type="Pfam" id="PF13499">
    <property type="entry name" value="EF-hand_7"/>
    <property type="match status" value="1"/>
</dbReference>
<evidence type="ECO:0000256" key="6">
    <source>
        <dbReference type="ARBA" id="ARBA00022475"/>
    </source>
</evidence>
<dbReference type="InterPro" id="IPR002048">
    <property type="entry name" value="EF_hand_dom"/>
</dbReference>
<keyword evidence="19" id="KW-0479">Metal-binding</keyword>
<keyword evidence="17 19" id="KW-0407">Ion channel</keyword>
<evidence type="ECO:0000256" key="12">
    <source>
        <dbReference type="ARBA" id="ARBA00023065"/>
    </source>
</evidence>
<keyword evidence="7 19" id="KW-0107">Calcium channel</keyword>
<evidence type="ECO:0000256" key="20">
    <source>
        <dbReference type="PIRSR" id="PIRSR603915-2"/>
    </source>
</evidence>
<dbReference type="PROSITE" id="PS00018">
    <property type="entry name" value="EF_HAND_1"/>
    <property type="match status" value="1"/>
</dbReference>
<evidence type="ECO:0000256" key="10">
    <source>
        <dbReference type="ARBA" id="ARBA00022989"/>
    </source>
</evidence>
<dbReference type="CDD" id="cd00051">
    <property type="entry name" value="EFh"/>
    <property type="match status" value="1"/>
</dbReference>
<keyword evidence="8 21" id="KW-0812">Transmembrane</keyword>
<protein>
    <recommendedName>
        <fullName evidence="22">EF-hand domain-containing protein</fullName>
    </recommendedName>
</protein>
<keyword evidence="16" id="KW-0966">Cell projection</keyword>
<dbReference type="GO" id="GO:0005509">
    <property type="term" value="F:calcium ion binding"/>
    <property type="evidence" value="ECO:0007669"/>
    <property type="project" value="InterPro"/>
</dbReference>
<evidence type="ECO:0000256" key="8">
    <source>
        <dbReference type="ARBA" id="ARBA00022692"/>
    </source>
</evidence>
<organism evidence="23 24">
    <name type="scientific">Oedothorax gibbosus</name>
    <dbReference type="NCBI Taxonomy" id="931172"/>
    <lineage>
        <taxon>Eukaryota</taxon>
        <taxon>Metazoa</taxon>
        <taxon>Ecdysozoa</taxon>
        <taxon>Arthropoda</taxon>
        <taxon>Chelicerata</taxon>
        <taxon>Arachnida</taxon>
        <taxon>Araneae</taxon>
        <taxon>Araneomorphae</taxon>
        <taxon>Entelegynae</taxon>
        <taxon>Araneoidea</taxon>
        <taxon>Linyphiidae</taxon>
        <taxon>Erigoninae</taxon>
        <taxon>Oedothorax</taxon>
    </lineage>
</organism>
<dbReference type="GO" id="GO:0005886">
    <property type="term" value="C:plasma membrane"/>
    <property type="evidence" value="ECO:0007669"/>
    <property type="project" value="UniProtKB-SubCell"/>
</dbReference>
<dbReference type="Gene3D" id="1.20.5.340">
    <property type="match status" value="1"/>
</dbReference>
<dbReference type="InterPro" id="IPR018247">
    <property type="entry name" value="EF_Hand_1_Ca_BS"/>
</dbReference>
<keyword evidence="19" id="KW-0109">Calcium transport</keyword>
<dbReference type="InterPro" id="IPR011992">
    <property type="entry name" value="EF-hand-dom_pair"/>
</dbReference>
<comment type="subcellular location">
    <subcellularLocation>
        <location evidence="3">Cell membrane</location>
        <topology evidence="3">Multi-pass membrane protein</topology>
    </subcellularLocation>
    <subcellularLocation>
        <location evidence="1">Cell projection</location>
        <location evidence="1">Cilium</location>
    </subcellularLocation>
    <subcellularLocation>
        <location evidence="2">Cytoplasmic vesicle</location>
    </subcellularLocation>
</comment>
<feature type="transmembrane region" description="Helical" evidence="21">
    <location>
        <begin position="377"/>
        <end position="399"/>
    </location>
</feature>
<evidence type="ECO:0000256" key="2">
    <source>
        <dbReference type="ARBA" id="ARBA00004541"/>
    </source>
</evidence>
<evidence type="ECO:0000256" key="4">
    <source>
        <dbReference type="ARBA" id="ARBA00007200"/>
    </source>
</evidence>
<keyword evidence="11" id="KW-0175">Coiled coil</keyword>
<dbReference type="Gene3D" id="1.10.238.10">
    <property type="entry name" value="EF-hand"/>
    <property type="match status" value="1"/>
</dbReference>
<keyword evidence="6" id="KW-1003">Cell membrane</keyword>
<keyword evidence="13 21" id="KW-0472">Membrane</keyword>
<dbReference type="GO" id="GO:0005262">
    <property type="term" value="F:calcium channel activity"/>
    <property type="evidence" value="ECO:0007669"/>
    <property type="project" value="UniProtKB-KW"/>
</dbReference>
<dbReference type="PRINTS" id="PR01433">
    <property type="entry name" value="POLYCYSTIN2"/>
</dbReference>
<evidence type="ECO:0000313" key="23">
    <source>
        <dbReference type="EMBL" id="KAG8200586.1"/>
    </source>
</evidence>
<dbReference type="Pfam" id="PF20519">
    <property type="entry name" value="Polycystin_dom"/>
    <property type="match status" value="1"/>
</dbReference>
<evidence type="ECO:0000256" key="11">
    <source>
        <dbReference type="ARBA" id="ARBA00023054"/>
    </source>
</evidence>
<evidence type="ECO:0000256" key="1">
    <source>
        <dbReference type="ARBA" id="ARBA00004138"/>
    </source>
</evidence>
<evidence type="ECO:0000256" key="16">
    <source>
        <dbReference type="ARBA" id="ARBA00023273"/>
    </source>
</evidence>
<evidence type="ECO:0000256" key="17">
    <source>
        <dbReference type="ARBA" id="ARBA00023303"/>
    </source>
</evidence>
<feature type="binding site" evidence="19">
    <location>
        <position position="646"/>
    </location>
    <ligand>
        <name>Ca(2+)</name>
        <dbReference type="ChEBI" id="CHEBI:29108"/>
        <label>2</label>
    </ligand>
</feature>
<evidence type="ECO:0000313" key="24">
    <source>
        <dbReference type="Proteomes" id="UP000827092"/>
    </source>
</evidence>
<feature type="transmembrane region" description="Helical" evidence="21">
    <location>
        <begin position="93"/>
        <end position="117"/>
    </location>
</feature>
<evidence type="ECO:0000256" key="9">
    <source>
        <dbReference type="ARBA" id="ARBA00022837"/>
    </source>
</evidence>
<evidence type="ECO:0000256" key="15">
    <source>
        <dbReference type="ARBA" id="ARBA00023180"/>
    </source>
</evidence>
<keyword evidence="24" id="KW-1185">Reference proteome</keyword>
<dbReference type="Gene3D" id="1.10.287.70">
    <property type="match status" value="1"/>
</dbReference>
<dbReference type="SMART" id="SM00054">
    <property type="entry name" value="EFh"/>
    <property type="match status" value="2"/>
</dbReference>
<dbReference type="InterPro" id="IPR051223">
    <property type="entry name" value="Polycystin"/>
</dbReference>
<accession>A0AAV6VWZ7</accession>
<evidence type="ECO:0000256" key="7">
    <source>
        <dbReference type="ARBA" id="ARBA00022673"/>
    </source>
</evidence>
<feature type="transmembrane region" description="Helical" evidence="21">
    <location>
        <begin position="339"/>
        <end position="357"/>
    </location>
</feature>
<comment type="caution">
    <text evidence="23">The sequence shown here is derived from an EMBL/GenBank/DDBJ whole genome shotgun (WGS) entry which is preliminary data.</text>
</comment>
<evidence type="ECO:0000256" key="19">
    <source>
        <dbReference type="PIRSR" id="PIRSR603915-1"/>
    </source>
</evidence>
<evidence type="ECO:0000256" key="18">
    <source>
        <dbReference type="ARBA" id="ARBA00023329"/>
    </source>
</evidence>
<comment type="similarity">
    <text evidence="4">Belongs to the polycystin family.</text>
</comment>
<dbReference type="InterPro" id="IPR013122">
    <property type="entry name" value="PKD1_2_channel"/>
</dbReference>
<dbReference type="SUPFAM" id="SSF81324">
    <property type="entry name" value="Voltage-gated potassium channels"/>
    <property type="match status" value="1"/>
</dbReference>
<dbReference type="FunFam" id="1.10.287.70:FF:000055">
    <property type="entry name" value="Polycystic kidney disease 2-like 1"/>
    <property type="match status" value="1"/>
</dbReference>